<evidence type="ECO:0008006" key="3">
    <source>
        <dbReference type="Google" id="ProtNLM"/>
    </source>
</evidence>
<dbReference type="EMBL" id="BOMB01000015">
    <property type="protein sequence ID" value="GID11966.1"/>
    <property type="molecule type" value="Genomic_DNA"/>
</dbReference>
<gene>
    <name evidence="1" type="ORF">Aru02nite_28550</name>
</gene>
<proteinExistence type="predicted"/>
<comment type="caution">
    <text evidence="1">The sequence shown here is derived from an EMBL/GenBank/DDBJ whole genome shotgun (WGS) entry which is preliminary data.</text>
</comment>
<dbReference type="RefSeq" id="WP_203657950.1">
    <property type="nucleotide sequence ID" value="NZ_BAAAZM010000005.1"/>
</dbReference>
<reference evidence="1" key="1">
    <citation type="submission" date="2021-01" db="EMBL/GenBank/DDBJ databases">
        <title>Whole genome shotgun sequence of Actinocatenispora rupis NBRC 107355.</title>
        <authorList>
            <person name="Komaki H."/>
            <person name="Tamura T."/>
        </authorList>
    </citation>
    <scope>NUCLEOTIDE SEQUENCE</scope>
    <source>
        <strain evidence="1">NBRC 107355</strain>
    </source>
</reference>
<accession>A0A8J3IXP8</accession>
<protein>
    <recommendedName>
        <fullName evidence="3">Excreted virulence factor EspC, type VII ESX diderm</fullName>
    </recommendedName>
</protein>
<dbReference type="AlphaFoldDB" id="A0A8J3IXP8"/>
<evidence type="ECO:0000313" key="2">
    <source>
        <dbReference type="Proteomes" id="UP000612808"/>
    </source>
</evidence>
<organism evidence="1 2">
    <name type="scientific">Actinocatenispora rupis</name>
    <dbReference type="NCBI Taxonomy" id="519421"/>
    <lineage>
        <taxon>Bacteria</taxon>
        <taxon>Bacillati</taxon>
        <taxon>Actinomycetota</taxon>
        <taxon>Actinomycetes</taxon>
        <taxon>Micromonosporales</taxon>
        <taxon>Micromonosporaceae</taxon>
        <taxon>Actinocatenispora</taxon>
    </lineage>
</organism>
<evidence type="ECO:0000313" key="1">
    <source>
        <dbReference type="EMBL" id="GID11966.1"/>
    </source>
</evidence>
<sequence length="109" mass="11794">MSDTSVVPDSLRTEATHWNHLAGPLNALATQISATQLHGSAFCVGSVLVDLVAADLATSYERLRSELISSVLKGSTEFDQIAAVLRRIADMYDNNENVNAKSLRDIYGD</sequence>
<name>A0A8J3IXP8_9ACTN</name>
<keyword evidence="2" id="KW-1185">Reference proteome</keyword>
<dbReference type="Proteomes" id="UP000612808">
    <property type="component" value="Unassembled WGS sequence"/>
</dbReference>